<dbReference type="AlphaFoldDB" id="A0A3E3E5B7"/>
<dbReference type="InterPro" id="IPR000683">
    <property type="entry name" value="Gfo/Idh/MocA-like_OxRdtase_N"/>
</dbReference>
<evidence type="ECO:0000313" key="4">
    <source>
        <dbReference type="Proteomes" id="UP000260721"/>
    </source>
</evidence>
<feature type="domain" description="GFO/IDH/MocA-like oxidoreductase" evidence="2">
    <location>
        <begin position="133"/>
        <end position="255"/>
    </location>
</feature>
<dbReference type="Pfam" id="PF22725">
    <property type="entry name" value="GFO_IDH_MocA_C3"/>
    <property type="match status" value="1"/>
</dbReference>
<dbReference type="EMBL" id="QUSK01000016">
    <property type="protein sequence ID" value="RGD76088.1"/>
    <property type="molecule type" value="Genomic_DNA"/>
</dbReference>
<feature type="domain" description="Gfo/Idh/MocA-like oxidoreductase N-terminal" evidence="1">
    <location>
        <begin position="4"/>
        <end position="122"/>
    </location>
</feature>
<comment type="caution">
    <text evidence="3">The sequence shown here is derived from an EMBL/GenBank/DDBJ whole genome shotgun (WGS) entry which is preliminary data.</text>
</comment>
<proteinExistence type="predicted"/>
<name>A0A3E3E5B7_9FIRM</name>
<dbReference type="SUPFAM" id="SSF51735">
    <property type="entry name" value="NAD(P)-binding Rossmann-fold domains"/>
    <property type="match status" value="1"/>
</dbReference>
<dbReference type="InterPro" id="IPR051450">
    <property type="entry name" value="Gfo/Idh/MocA_Oxidoreductases"/>
</dbReference>
<dbReference type="Proteomes" id="UP000260721">
    <property type="component" value="Unassembled WGS sequence"/>
</dbReference>
<accession>A0A3E3E5B7</accession>
<evidence type="ECO:0000313" key="3">
    <source>
        <dbReference type="EMBL" id="RGD76088.1"/>
    </source>
</evidence>
<reference evidence="3 4" key="1">
    <citation type="submission" date="2018-08" db="EMBL/GenBank/DDBJ databases">
        <title>A genome reference for cultivated species of the human gut microbiota.</title>
        <authorList>
            <person name="Zou Y."/>
            <person name="Xue W."/>
            <person name="Luo G."/>
        </authorList>
    </citation>
    <scope>NUCLEOTIDE SEQUENCE [LARGE SCALE GENOMIC DNA]</scope>
    <source>
        <strain evidence="3 4">TF08-11</strain>
    </source>
</reference>
<dbReference type="SUPFAM" id="SSF55347">
    <property type="entry name" value="Glyceraldehyde-3-phosphate dehydrogenase-like, C-terminal domain"/>
    <property type="match status" value="1"/>
</dbReference>
<protein>
    <submittedName>
        <fullName evidence="3">Gfo/Idh/MocA family oxidoreductase</fullName>
    </submittedName>
</protein>
<dbReference type="Pfam" id="PF01408">
    <property type="entry name" value="GFO_IDH_MocA"/>
    <property type="match status" value="1"/>
</dbReference>
<sequence length="340" mass="38398">MEKLNVAVVGAGIYGRNHLNAYKWNPNANLVAVCDMNEEVAKKAGKEYEVKFYTNMDEMLQTEDIDVVSIATPDPYHKEPVLTAIKYKKDVLVEKPLATTSADAYEIIDAANEAGVRVMVDYHKRWDPASIAVKNKLNDETSGKPVRGYMRMDNIYDVAENWLKWSANSSPVHFVGTHCYDLIRWYMGCEVTEVYAIGHKGILQSKGIDTYDSITANLTFENGCTWTVENAWILPNGFAKADDGCTEILCENTMIRVDSQKRGVEFFDNKKQYTPNICFMLSNNGRLRGFGIDPLDDFIDCIQNNKPFIANLKDGLEAELIAEAVHKSADTHEIVKIERR</sequence>
<dbReference type="PANTHER" id="PTHR43377">
    <property type="entry name" value="BILIVERDIN REDUCTASE A"/>
    <property type="match status" value="1"/>
</dbReference>
<dbReference type="GO" id="GO:0000166">
    <property type="term" value="F:nucleotide binding"/>
    <property type="evidence" value="ECO:0007669"/>
    <property type="project" value="InterPro"/>
</dbReference>
<evidence type="ECO:0000259" key="1">
    <source>
        <dbReference type="Pfam" id="PF01408"/>
    </source>
</evidence>
<dbReference type="Gene3D" id="3.30.360.10">
    <property type="entry name" value="Dihydrodipicolinate Reductase, domain 2"/>
    <property type="match status" value="1"/>
</dbReference>
<dbReference type="Gene3D" id="3.40.50.720">
    <property type="entry name" value="NAD(P)-binding Rossmann-like Domain"/>
    <property type="match status" value="1"/>
</dbReference>
<evidence type="ECO:0000259" key="2">
    <source>
        <dbReference type="Pfam" id="PF22725"/>
    </source>
</evidence>
<dbReference type="InterPro" id="IPR055170">
    <property type="entry name" value="GFO_IDH_MocA-like_dom"/>
</dbReference>
<dbReference type="PANTHER" id="PTHR43377:SF1">
    <property type="entry name" value="BILIVERDIN REDUCTASE A"/>
    <property type="match status" value="1"/>
</dbReference>
<gene>
    <name evidence="3" type="ORF">DXC78_07945</name>
</gene>
<organism evidence="3 4">
    <name type="scientific">Faecalicoccus pleomorphus</name>
    <dbReference type="NCBI Taxonomy" id="1323"/>
    <lineage>
        <taxon>Bacteria</taxon>
        <taxon>Bacillati</taxon>
        <taxon>Bacillota</taxon>
        <taxon>Erysipelotrichia</taxon>
        <taxon>Erysipelotrichales</taxon>
        <taxon>Erysipelotrichaceae</taxon>
        <taxon>Faecalicoccus</taxon>
    </lineage>
</organism>
<dbReference type="InterPro" id="IPR036291">
    <property type="entry name" value="NAD(P)-bd_dom_sf"/>
</dbReference>
<dbReference type="RefSeq" id="WP_117446533.1">
    <property type="nucleotide sequence ID" value="NZ_CALCIP010000024.1"/>
</dbReference>